<keyword evidence="1" id="KW-0547">Nucleotide-binding</keyword>
<organism evidence="1 2">
    <name type="scientific">Plakobranchus ocellatus</name>
    <dbReference type="NCBI Taxonomy" id="259542"/>
    <lineage>
        <taxon>Eukaryota</taxon>
        <taxon>Metazoa</taxon>
        <taxon>Spiralia</taxon>
        <taxon>Lophotrochozoa</taxon>
        <taxon>Mollusca</taxon>
        <taxon>Gastropoda</taxon>
        <taxon>Heterobranchia</taxon>
        <taxon>Euthyneura</taxon>
        <taxon>Panpulmonata</taxon>
        <taxon>Sacoglossa</taxon>
        <taxon>Placobranchoidea</taxon>
        <taxon>Plakobranchidae</taxon>
        <taxon>Plakobranchus</taxon>
    </lineage>
</organism>
<evidence type="ECO:0000313" key="1">
    <source>
        <dbReference type="EMBL" id="GFN73822.1"/>
    </source>
</evidence>
<reference evidence="1 2" key="1">
    <citation type="journal article" date="2021" name="Elife">
        <title>Chloroplast acquisition without the gene transfer in kleptoplastic sea slugs, Plakobranchus ocellatus.</title>
        <authorList>
            <person name="Maeda T."/>
            <person name="Takahashi S."/>
            <person name="Yoshida T."/>
            <person name="Shimamura S."/>
            <person name="Takaki Y."/>
            <person name="Nagai Y."/>
            <person name="Toyoda A."/>
            <person name="Suzuki Y."/>
            <person name="Arimoto A."/>
            <person name="Ishii H."/>
            <person name="Satoh N."/>
            <person name="Nishiyama T."/>
            <person name="Hasebe M."/>
            <person name="Maruyama T."/>
            <person name="Minagawa J."/>
            <person name="Obokata J."/>
            <person name="Shigenobu S."/>
        </authorList>
    </citation>
    <scope>NUCLEOTIDE SEQUENCE [LARGE SCALE GENOMIC DNA]</scope>
</reference>
<accession>A0AAV3XV08</accession>
<keyword evidence="1" id="KW-0378">Hydrolase</keyword>
<sequence length="78" mass="8597">MTTTEALINAAFPNFVINVSDPEWLAERAILAPLIDTVASINKQMIEIMPGNSTTFISIDSTLTEEETVTILLNFIIQ</sequence>
<dbReference type="Proteomes" id="UP000735302">
    <property type="component" value="Unassembled WGS sequence"/>
</dbReference>
<protein>
    <submittedName>
        <fullName evidence="1">ATP-dependent DNA helicase pif1</fullName>
    </submittedName>
</protein>
<dbReference type="GO" id="GO:0004386">
    <property type="term" value="F:helicase activity"/>
    <property type="evidence" value="ECO:0007669"/>
    <property type="project" value="UniProtKB-KW"/>
</dbReference>
<comment type="caution">
    <text evidence="1">The sequence shown here is derived from an EMBL/GenBank/DDBJ whole genome shotgun (WGS) entry which is preliminary data.</text>
</comment>
<name>A0AAV3XV08_9GAST</name>
<evidence type="ECO:0000313" key="2">
    <source>
        <dbReference type="Proteomes" id="UP000735302"/>
    </source>
</evidence>
<dbReference type="EMBL" id="BLXT01000031">
    <property type="protein sequence ID" value="GFN73822.1"/>
    <property type="molecule type" value="Genomic_DNA"/>
</dbReference>
<dbReference type="AlphaFoldDB" id="A0AAV3XV08"/>
<keyword evidence="1" id="KW-0347">Helicase</keyword>
<keyword evidence="2" id="KW-1185">Reference proteome</keyword>
<keyword evidence="1" id="KW-0067">ATP-binding</keyword>
<gene>
    <name evidence="1" type="ORF">PoB_000032800</name>
</gene>
<proteinExistence type="predicted"/>